<dbReference type="AlphaFoldDB" id="A0A0E9RSB0"/>
<organism evidence="1">
    <name type="scientific">Anguilla anguilla</name>
    <name type="common">European freshwater eel</name>
    <name type="synonym">Muraena anguilla</name>
    <dbReference type="NCBI Taxonomy" id="7936"/>
    <lineage>
        <taxon>Eukaryota</taxon>
        <taxon>Metazoa</taxon>
        <taxon>Chordata</taxon>
        <taxon>Craniata</taxon>
        <taxon>Vertebrata</taxon>
        <taxon>Euteleostomi</taxon>
        <taxon>Actinopterygii</taxon>
        <taxon>Neopterygii</taxon>
        <taxon>Teleostei</taxon>
        <taxon>Anguilliformes</taxon>
        <taxon>Anguillidae</taxon>
        <taxon>Anguilla</taxon>
    </lineage>
</organism>
<accession>A0A0E9RSB0</accession>
<evidence type="ECO:0000313" key="1">
    <source>
        <dbReference type="EMBL" id="JAH32076.1"/>
    </source>
</evidence>
<reference evidence="1" key="2">
    <citation type="journal article" date="2015" name="Fish Shellfish Immunol.">
        <title>Early steps in the European eel (Anguilla anguilla)-Vibrio vulnificus interaction in the gills: Role of the RtxA13 toxin.</title>
        <authorList>
            <person name="Callol A."/>
            <person name="Pajuelo D."/>
            <person name="Ebbesson L."/>
            <person name="Teles M."/>
            <person name="MacKenzie S."/>
            <person name="Amaro C."/>
        </authorList>
    </citation>
    <scope>NUCLEOTIDE SEQUENCE</scope>
</reference>
<name>A0A0E9RSB0_ANGAN</name>
<reference evidence="1" key="1">
    <citation type="submission" date="2014-11" db="EMBL/GenBank/DDBJ databases">
        <authorList>
            <person name="Amaro Gonzalez C."/>
        </authorList>
    </citation>
    <scope>NUCLEOTIDE SEQUENCE</scope>
</reference>
<sequence length="67" mass="7925">MIPAESLNEIHFCSCIIISNITFKTMHHCTQTFPLLEPADYFFLRFRPLFCIKTAQATHRVHYNHKT</sequence>
<dbReference type="EMBL" id="GBXM01076501">
    <property type="protein sequence ID" value="JAH32076.1"/>
    <property type="molecule type" value="Transcribed_RNA"/>
</dbReference>
<proteinExistence type="predicted"/>
<protein>
    <submittedName>
        <fullName evidence="1">Uncharacterized protein</fullName>
    </submittedName>
</protein>